<evidence type="ECO:0000313" key="2">
    <source>
        <dbReference type="EMBL" id="SDY51641.1"/>
    </source>
</evidence>
<proteinExistence type="predicted"/>
<evidence type="ECO:0000313" key="3">
    <source>
        <dbReference type="Proteomes" id="UP000182902"/>
    </source>
</evidence>
<dbReference type="EMBL" id="FNOX01000004">
    <property type="protein sequence ID" value="SDY51641.1"/>
    <property type="molecule type" value="Genomic_DNA"/>
</dbReference>
<sequence length="167" mass="18679">MILEKALEVETVIAPVDESPKGEPGEVLVAFSDVSVKTDKTFVVTVAGNRCHVTQDYNKPLYQAVRAYLDKGGKFTKYAEDVFVESDPLVLARLWAESSLQTSETLVAQYRDARDLGETPSITSEQFAALLTWRQAVREWPKAAQYPAESSRPDKPEWLDAVLQNDE</sequence>
<feature type="region of interest" description="Disordered" evidence="1">
    <location>
        <begin position="144"/>
        <end position="167"/>
    </location>
</feature>
<evidence type="ECO:0008006" key="4">
    <source>
        <dbReference type="Google" id="ProtNLM"/>
    </source>
</evidence>
<accession>A0A1H3KHH8</accession>
<name>A0A1H3KHH8_9PSED</name>
<protein>
    <recommendedName>
        <fullName evidence="4">Phage tail assembly chaperone protein</fullName>
    </recommendedName>
</protein>
<evidence type="ECO:0000256" key="1">
    <source>
        <dbReference type="SAM" id="MobiDB-lite"/>
    </source>
</evidence>
<reference evidence="2 3" key="1">
    <citation type="submission" date="2016-10" db="EMBL/GenBank/DDBJ databases">
        <authorList>
            <person name="de Groot N.N."/>
        </authorList>
    </citation>
    <scope>NUCLEOTIDE SEQUENCE [LARGE SCALE GENOMIC DNA]</scope>
    <source>
        <strain evidence="2 3">ICMP 14252</strain>
    </source>
</reference>
<dbReference type="AlphaFoldDB" id="A0A1H3KHH8"/>
<organism evidence="2 3">
    <name type="scientific">Pseudomonas salomonii</name>
    <dbReference type="NCBI Taxonomy" id="191391"/>
    <lineage>
        <taxon>Bacteria</taxon>
        <taxon>Pseudomonadati</taxon>
        <taxon>Pseudomonadota</taxon>
        <taxon>Gammaproteobacteria</taxon>
        <taxon>Pseudomonadales</taxon>
        <taxon>Pseudomonadaceae</taxon>
        <taxon>Pseudomonas</taxon>
    </lineage>
</organism>
<dbReference type="RefSeq" id="WP_244160712.1">
    <property type="nucleotide sequence ID" value="NZ_FNOX01000004.1"/>
</dbReference>
<gene>
    <name evidence="2" type="ORF">SAMN05216247_10496</name>
</gene>
<dbReference type="Proteomes" id="UP000182902">
    <property type="component" value="Unassembled WGS sequence"/>
</dbReference>